<sequence length="646" mass="74552">MGSRVDPLASFGNFQNTNLSRSISLSIIDQNGNEVSFEAHQNNPIQLIIPRDPNILIPSMYLQNVTSINSTINNLLFNYHYINITSSLSISVHFEIHSLNRSLAYLFIYKFDQTPLLNSSINLIDGWTQFCPFNLTNDGIYRYFIDNQQTPGHQSLIFGMRELNSTEINNYCLNNSSINTSLPIIDESINFTSNYELRIYTSGCYYLDENNDWKSDGLIVGSLTNHYETECLSTHLTTFAGGFIVLPAPINWSYVFANADFSKNKTVYITMIVTALLYITLMIYARFKDKKDFEKLGVTPLADNNKSDYYYYQILVFTGLRTNAGTDSKVYFVLSGDTDQTQIRLFSDPHRKIFQRGGINSFIIAVPKSLGLLNYIRIWHDNSGEGSSASWFLKYIIVRDLQTMDKFYFISQQWFAVEKDDGRIERTLPIASEAEKQEFSYVLSKKAYHSISDGHLWFSIFSRPPSNKFTRVQRCTCCFVLFFTSMLINIILFYLLFVSKLSSCSSLLTTAQMLFEMTLMKFDASQIYGADAFLGPFCFALFMFLVVFVCLSMFLSIINDSFRHAKGNQEQDQIILSFMLKKFLRWTGLKRLNQSEIQEERDCRMRSQYFDPVENFPYKIDQLLEALNRIYIAQKIDLARLEKAGF</sequence>
<keyword evidence="4" id="KW-0732">Signal</keyword>
<dbReference type="InterPro" id="IPR036392">
    <property type="entry name" value="PLAT/LH2_dom_sf"/>
</dbReference>
<dbReference type="InterPro" id="IPR051223">
    <property type="entry name" value="Polycystin"/>
</dbReference>
<evidence type="ECO:0000256" key="5">
    <source>
        <dbReference type="ARBA" id="ARBA00022989"/>
    </source>
</evidence>
<dbReference type="GO" id="GO:0050982">
    <property type="term" value="P:detection of mechanical stimulus"/>
    <property type="evidence" value="ECO:0007669"/>
    <property type="project" value="TreeGrafter"/>
</dbReference>
<dbReference type="CDD" id="cd01752">
    <property type="entry name" value="PLAT_polycystin"/>
    <property type="match status" value="1"/>
</dbReference>
<reference evidence="10" key="1">
    <citation type="submission" date="2021-02" db="EMBL/GenBank/DDBJ databases">
        <authorList>
            <person name="Nowell W R."/>
        </authorList>
    </citation>
    <scope>NUCLEOTIDE SEQUENCE</scope>
</reference>
<dbReference type="FunFam" id="2.60.60.20:FF:000022">
    <property type="entry name" value="Uncharacterized protein"/>
    <property type="match status" value="1"/>
</dbReference>
<dbReference type="PROSITE" id="PS50095">
    <property type="entry name" value="PLAT"/>
    <property type="match status" value="1"/>
</dbReference>
<evidence type="ECO:0000256" key="7">
    <source>
        <dbReference type="PROSITE-ProRule" id="PRU00152"/>
    </source>
</evidence>
<dbReference type="Pfam" id="PF08016">
    <property type="entry name" value="PKD_channel"/>
    <property type="match status" value="1"/>
</dbReference>
<dbReference type="AlphaFoldDB" id="A0A814C923"/>
<evidence type="ECO:0000256" key="6">
    <source>
        <dbReference type="ARBA" id="ARBA00023136"/>
    </source>
</evidence>
<feature type="domain" description="PLAT" evidence="9">
    <location>
        <begin position="310"/>
        <end position="429"/>
    </location>
</feature>
<dbReference type="PANTHER" id="PTHR10877">
    <property type="entry name" value="POLYCYSTIN FAMILY MEMBER"/>
    <property type="match status" value="1"/>
</dbReference>
<accession>A0A814C923</accession>
<dbReference type="PANTHER" id="PTHR10877:SF150">
    <property type="entry name" value="REJ DOMAIN-CONTAINING PROTEIN"/>
    <property type="match status" value="1"/>
</dbReference>
<evidence type="ECO:0000259" key="9">
    <source>
        <dbReference type="PROSITE" id="PS50095"/>
    </source>
</evidence>
<feature type="transmembrane region" description="Helical" evidence="8">
    <location>
        <begin position="477"/>
        <end position="497"/>
    </location>
</feature>
<feature type="transmembrane region" description="Helical" evidence="8">
    <location>
        <begin position="267"/>
        <end position="285"/>
    </location>
</feature>
<evidence type="ECO:0000256" key="3">
    <source>
        <dbReference type="ARBA" id="ARBA00022692"/>
    </source>
</evidence>
<dbReference type="Gene3D" id="2.60.60.20">
    <property type="entry name" value="PLAT/LH2 domain"/>
    <property type="match status" value="1"/>
</dbReference>
<keyword evidence="6 8" id="KW-0472">Membrane</keyword>
<dbReference type="InterPro" id="IPR001024">
    <property type="entry name" value="PLAT/LH2_dom"/>
</dbReference>
<dbReference type="EMBL" id="CAJNOG010000098">
    <property type="protein sequence ID" value="CAF0937665.1"/>
    <property type="molecule type" value="Genomic_DNA"/>
</dbReference>
<evidence type="ECO:0000256" key="1">
    <source>
        <dbReference type="ARBA" id="ARBA00004141"/>
    </source>
</evidence>
<keyword evidence="3 8" id="KW-0812">Transmembrane</keyword>
<comment type="similarity">
    <text evidence="2">Belongs to the polycystin family.</text>
</comment>
<dbReference type="SMART" id="SM00303">
    <property type="entry name" value="GPS"/>
    <property type="match status" value="1"/>
</dbReference>
<proteinExistence type="inferred from homology"/>
<evidence type="ECO:0000256" key="2">
    <source>
        <dbReference type="ARBA" id="ARBA00007200"/>
    </source>
</evidence>
<comment type="subcellular location">
    <subcellularLocation>
        <location evidence="1">Membrane</location>
        <topology evidence="1">Multi-pass membrane protein</topology>
    </subcellularLocation>
</comment>
<comment type="caution">
    <text evidence="10">The sequence shown here is derived from an EMBL/GenBank/DDBJ whole genome shotgun (WGS) entry which is preliminary data.</text>
</comment>
<dbReference type="SUPFAM" id="SSF49723">
    <property type="entry name" value="Lipase/lipooxygenase domain (PLAT/LH2 domain)"/>
    <property type="match status" value="1"/>
</dbReference>
<keyword evidence="5 8" id="KW-1133">Transmembrane helix</keyword>
<dbReference type="InterPro" id="IPR042060">
    <property type="entry name" value="PLAT_polycystin1"/>
</dbReference>
<name>A0A814C923_9BILA</name>
<dbReference type="GO" id="GO:0016020">
    <property type="term" value="C:membrane"/>
    <property type="evidence" value="ECO:0007669"/>
    <property type="project" value="UniProtKB-SubCell"/>
</dbReference>
<dbReference type="GO" id="GO:0005262">
    <property type="term" value="F:calcium channel activity"/>
    <property type="evidence" value="ECO:0007669"/>
    <property type="project" value="TreeGrafter"/>
</dbReference>
<evidence type="ECO:0000256" key="8">
    <source>
        <dbReference type="SAM" id="Phobius"/>
    </source>
</evidence>
<dbReference type="InterPro" id="IPR013122">
    <property type="entry name" value="PKD1_2_channel"/>
</dbReference>
<comment type="caution">
    <text evidence="7">Lacks conserved residue(s) required for the propagation of feature annotation.</text>
</comment>
<feature type="transmembrane region" description="Helical" evidence="8">
    <location>
        <begin position="533"/>
        <end position="558"/>
    </location>
</feature>
<dbReference type="Proteomes" id="UP000663845">
    <property type="component" value="Unassembled WGS sequence"/>
</dbReference>
<protein>
    <recommendedName>
        <fullName evidence="9">PLAT domain-containing protein</fullName>
    </recommendedName>
</protein>
<organism evidence="10 11">
    <name type="scientific">Adineta steineri</name>
    <dbReference type="NCBI Taxonomy" id="433720"/>
    <lineage>
        <taxon>Eukaryota</taxon>
        <taxon>Metazoa</taxon>
        <taxon>Spiralia</taxon>
        <taxon>Gnathifera</taxon>
        <taxon>Rotifera</taxon>
        <taxon>Eurotatoria</taxon>
        <taxon>Bdelloidea</taxon>
        <taxon>Adinetida</taxon>
        <taxon>Adinetidae</taxon>
        <taxon>Adineta</taxon>
    </lineage>
</organism>
<dbReference type="Pfam" id="PF01477">
    <property type="entry name" value="PLAT"/>
    <property type="match status" value="1"/>
</dbReference>
<evidence type="ECO:0000313" key="10">
    <source>
        <dbReference type="EMBL" id="CAF0937665.1"/>
    </source>
</evidence>
<dbReference type="InterPro" id="IPR046338">
    <property type="entry name" value="GAIN_dom_sf"/>
</dbReference>
<gene>
    <name evidence="10" type="ORF">JYZ213_LOCUS12540</name>
</gene>
<dbReference type="Gene3D" id="2.60.220.50">
    <property type="match status" value="1"/>
</dbReference>
<dbReference type="InterPro" id="IPR000203">
    <property type="entry name" value="GPS"/>
</dbReference>
<evidence type="ECO:0000256" key="4">
    <source>
        <dbReference type="ARBA" id="ARBA00022729"/>
    </source>
</evidence>
<dbReference type="SMART" id="SM00308">
    <property type="entry name" value="LH2"/>
    <property type="match status" value="1"/>
</dbReference>
<evidence type="ECO:0000313" key="11">
    <source>
        <dbReference type="Proteomes" id="UP000663845"/>
    </source>
</evidence>